<keyword evidence="2" id="KW-0695">RNA-directed DNA polymerase</keyword>
<feature type="domain" description="Reverse transcriptase" evidence="1">
    <location>
        <begin position="1"/>
        <end position="148"/>
    </location>
</feature>
<dbReference type="InterPro" id="IPR043502">
    <property type="entry name" value="DNA/RNA_pol_sf"/>
</dbReference>
<dbReference type="PROSITE" id="PS50878">
    <property type="entry name" value="RT_POL"/>
    <property type="match status" value="1"/>
</dbReference>
<keyword evidence="2" id="KW-0548">Nucleotidyltransferase</keyword>
<evidence type="ECO:0000313" key="3">
    <source>
        <dbReference type="Proteomes" id="UP000325315"/>
    </source>
</evidence>
<dbReference type="Proteomes" id="UP000325315">
    <property type="component" value="Unassembled WGS sequence"/>
</dbReference>
<dbReference type="EMBL" id="SMMG02000003">
    <property type="protein sequence ID" value="KAA3479382.1"/>
    <property type="molecule type" value="Genomic_DNA"/>
</dbReference>
<dbReference type="SUPFAM" id="SSF56672">
    <property type="entry name" value="DNA/RNA polymerases"/>
    <property type="match status" value="1"/>
</dbReference>
<reference evidence="3" key="1">
    <citation type="journal article" date="2019" name="Plant Biotechnol. J.">
        <title>Genome sequencing of the Australian wild diploid species Gossypium australe highlights disease resistance and delayed gland morphogenesis.</title>
        <authorList>
            <person name="Cai Y."/>
            <person name="Cai X."/>
            <person name="Wang Q."/>
            <person name="Wang P."/>
            <person name="Zhang Y."/>
            <person name="Cai C."/>
            <person name="Xu Y."/>
            <person name="Wang K."/>
            <person name="Zhou Z."/>
            <person name="Wang C."/>
            <person name="Geng S."/>
            <person name="Li B."/>
            <person name="Dong Q."/>
            <person name="Hou Y."/>
            <person name="Wang H."/>
            <person name="Ai P."/>
            <person name="Liu Z."/>
            <person name="Yi F."/>
            <person name="Sun M."/>
            <person name="An G."/>
            <person name="Cheng J."/>
            <person name="Zhang Y."/>
            <person name="Shi Q."/>
            <person name="Xie Y."/>
            <person name="Shi X."/>
            <person name="Chang Y."/>
            <person name="Huang F."/>
            <person name="Chen Y."/>
            <person name="Hong S."/>
            <person name="Mi L."/>
            <person name="Sun Q."/>
            <person name="Zhang L."/>
            <person name="Zhou B."/>
            <person name="Peng R."/>
            <person name="Zhang X."/>
            <person name="Liu F."/>
        </authorList>
    </citation>
    <scope>NUCLEOTIDE SEQUENCE [LARGE SCALE GENOMIC DNA]</scope>
    <source>
        <strain evidence="3">cv. PA1801</strain>
    </source>
</reference>
<keyword evidence="3" id="KW-1185">Reference proteome</keyword>
<sequence length="218" mass="24692">MGFVEKWVDLIMKCITTVSYSVITNGERGSNFHSTRGLKQGDPLSTFLFLICSEGLSSLLRSAKKQGLLRGAKASRRGPEISHLLFADDCIMFGEASEKGARILKDILKEYESCSGQYVNFNKSTIFYNSNTRNEKREEASRVLGVRSSTCPEKYLGLPNVAIPTYAMSCFLLPKALFEMIENKIAKYWWQKGGGKRGIHWCQWRYLCRPKEEDGLGF</sequence>
<organism evidence="2 3">
    <name type="scientific">Gossypium australe</name>
    <dbReference type="NCBI Taxonomy" id="47621"/>
    <lineage>
        <taxon>Eukaryota</taxon>
        <taxon>Viridiplantae</taxon>
        <taxon>Streptophyta</taxon>
        <taxon>Embryophyta</taxon>
        <taxon>Tracheophyta</taxon>
        <taxon>Spermatophyta</taxon>
        <taxon>Magnoliopsida</taxon>
        <taxon>eudicotyledons</taxon>
        <taxon>Gunneridae</taxon>
        <taxon>Pentapetalae</taxon>
        <taxon>rosids</taxon>
        <taxon>malvids</taxon>
        <taxon>Malvales</taxon>
        <taxon>Malvaceae</taxon>
        <taxon>Malvoideae</taxon>
        <taxon>Gossypium</taxon>
    </lineage>
</organism>
<evidence type="ECO:0000259" key="1">
    <source>
        <dbReference type="PROSITE" id="PS50878"/>
    </source>
</evidence>
<evidence type="ECO:0000313" key="2">
    <source>
        <dbReference type="EMBL" id="KAA3479382.1"/>
    </source>
</evidence>
<dbReference type="Pfam" id="PF00078">
    <property type="entry name" value="RVT_1"/>
    <property type="match status" value="1"/>
</dbReference>
<protein>
    <submittedName>
        <fullName evidence="2">Reverse transcriptase</fullName>
    </submittedName>
</protein>
<accession>A0A5B6WF04</accession>
<dbReference type="PANTHER" id="PTHR33116:SF86">
    <property type="entry name" value="REVERSE TRANSCRIPTASE DOMAIN-CONTAINING PROTEIN"/>
    <property type="match status" value="1"/>
</dbReference>
<dbReference type="PANTHER" id="PTHR33116">
    <property type="entry name" value="REVERSE TRANSCRIPTASE ZINC-BINDING DOMAIN-CONTAINING PROTEIN-RELATED-RELATED"/>
    <property type="match status" value="1"/>
</dbReference>
<gene>
    <name evidence="2" type="ORF">EPI10_019895</name>
</gene>
<dbReference type="GO" id="GO:0003964">
    <property type="term" value="F:RNA-directed DNA polymerase activity"/>
    <property type="evidence" value="ECO:0007669"/>
    <property type="project" value="UniProtKB-KW"/>
</dbReference>
<comment type="caution">
    <text evidence="2">The sequence shown here is derived from an EMBL/GenBank/DDBJ whole genome shotgun (WGS) entry which is preliminary data.</text>
</comment>
<proteinExistence type="predicted"/>
<dbReference type="OrthoDB" id="1936608at2759"/>
<dbReference type="AlphaFoldDB" id="A0A5B6WF04"/>
<keyword evidence="2" id="KW-0808">Transferase</keyword>
<dbReference type="InterPro" id="IPR000477">
    <property type="entry name" value="RT_dom"/>
</dbReference>
<name>A0A5B6WF04_9ROSI</name>